<dbReference type="InterPro" id="IPR036779">
    <property type="entry name" value="LysM_dom_sf"/>
</dbReference>
<reference evidence="3" key="1">
    <citation type="journal article" date="2021" name="PeerJ">
        <title>Extensive microbial diversity within the chicken gut microbiome revealed by metagenomics and culture.</title>
        <authorList>
            <person name="Gilroy R."/>
            <person name="Ravi A."/>
            <person name="Getino M."/>
            <person name="Pursley I."/>
            <person name="Horton D.L."/>
            <person name="Alikhan N.F."/>
            <person name="Baker D."/>
            <person name="Gharbi K."/>
            <person name="Hall N."/>
            <person name="Watson M."/>
            <person name="Adriaenssens E.M."/>
            <person name="Foster-Nyarko E."/>
            <person name="Jarju S."/>
            <person name="Secka A."/>
            <person name="Antonio M."/>
            <person name="Oren A."/>
            <person name="Chaudhuri R.R."/>
            <person name="La Ragione R."/>
            <person name="Hildebrand F."/>
            <person name="Pallen M.J."/>
        </authorList>
    </citation>
    <scope>NUCLEOTIDE SEQUENCE</scope>
    <source>
        <strain evidence="3">ChiGjej4B4-7305</strain>
    </source>
</reference>
<dbReference type="SMART" id="SM00257">
    <property type="entry name" value="LysM"/>
    <property type="match status" value="1"/>
</dbReference>
<keyword evidence="1" id="KW-0812">Transmembrane</keyword>
<dbReference type="Gene3D" id="3.10.350.10">
    <property type="entry name" value="LysM domain"/>
    <property type="match status" value="1"/>
</dbReference>
<evidence type="ECO:0000259" key="2">
    <source>
        <dbReference type="PROSITE" id="PS51782"/>
    </source>
</evidence>
<dbReference type="CDD" id="cd00118">
    <property type="entry name" value="LysM"/>
    <property type="match status" value="1"/>
</dbReference>
<accession>A0A9D2EI92</accession>
<dbReference type="AlphaFoldDB" id="A0A9D2EI92"/>
<sequence length="146" mass="14926">MSALAFPTAPLTVPTRRRHLVAVPDLPVATHPVGDQPASAERSHRADAGARLRLTARGRVVLIVLALVLAAAVGAGAGLAFPERAPMPEQVQSITVAPGDSLWTIAADVADPGQDVRVVVDQIMTLNNLSAATVHAGAELTIPAGG</sequence>
<proteinExistence type="predicted"/>
<keyword evidence="1" id="KW-1133">Transmembrane helix</keyword>
<dbReference type="Pfam" id="PF01476">
    <property type="entry name" value="LysM"/>
    <property type="match status" value="1"/>
</dbReference>
<reference evidence="3" key="2">
    <citation type="submission" date="2021-04" db="EMBL/GenBank/DDBJ databases">
        <authorList>
            <person name="Gilroy R."/>
        </authorList>
    </citation>
    <scope>NUCLEOTIDE SEQUENCE</scope>
    <source>
        <strain evidence="3">ChiGjej4B4-7305</strain>
    </source>
</reference>
<dbReference type="SUPFAM" id="SSF54106">
    <property type="entry name" value="LysM domain"/>
    <property type="match status" value="1"/>
</dbReference>
<gene>
    <name evidence="3" type="ORF">H9815_20345</name>
</gene>
<evidence type="ECO:0000313" key="4">
    <source>
        <dbReference type="Proteomes" id="UP000824037"/>
    </source>
</evidence>
<dbReference type="EMBL" id="DXBY01000347">
    <property type="protein sequence ID" value="HIZ38134.1"/>
    <property type="molecule type" value="Genomic_DNA"/>
</dbReference>
<dbReference type="Proteomes" id="UP000824037">
    <property type="component" value="Unassembled WGS sequence"/>
</dbReference>
<dbReference type="InterPro" id="IPR018392">
    <property type="entry name" value="LysM"/>
</dbReference>
<keyword evidence="1" id="KW-0472">Membrane</keyword>
<name>A0A9D2EI92_9MICO</name>
<comment type="caution">
    <text evidence="3">The sequence shown here is derived from an EMBL/GenBank/DDBJ whole genome shotgun (WGS) entry which is preliminary data.</text>
</comment>
<feature type="domain" description="LysM" evidence="2">
    <location>
        <begin position="92"/>
        <end position="142"/>
    </location>
</feature>
<organism evidence="3 4">
    <name type="scientific">Candidatus Ruania gallistercoris</name>
    <dbReference type="NCBI Taxonomy" id="2838746"/>
    <lineage>
        <taxon>Bacteria</taxon>
        <taxon>Bacillati</taxon>
        <taxon>Actinomycetota</taxon>
        <taxon>Actinomycetes</taxon>
        <taxon>Micrococcales</taxon>
        <taxon>Ruaniaceae</taxon>
        <taxon>Ruania</taxon>
    </lineage>
</organism>
<feature type="transmembrane region" description="Helical" evidence="1">
    <location>
        <begin position="60"/>
        <end position="81"/>
    </location>
</feature>
<evidence type="ECO:0000313" key="3">
    <source>
        <dbReference type="EMBL" id="HIZ38134.1"/>
    </source>
</evidence>
<dbReference type="PROSITE" id="PS51782">
    <property type="entry name" value="LYSM"/>
    <property type="match status" value="1"/>
</dbReference>
<evidence type="ECO:0000256" key="1">
    <source>
        <dbReference type="SAM" id="Phobius"/>
    </source>
</evidence>
<protein>
    <submittedName>
        <fullName evidence="3">LysM peptidoglycan-binding domain-containing protein</fullName>
    </submittedName>
</protein>